<dbReference type="InterPro" id="IPR059047">
    <property type="entry name" value="CUB_M02D8_5_3rd"/>
</dbReference>
<dbReference type="Pfam" id="PF23063">
    <property type="entry name" value="CUB_M02D8_5_4th"/>
    <property type="match status" value="1"/>
</dbReference>
<proteinExistence type="predicted"/>
<dbReference type="InterPro" id="IPR059046">
    <property type="entry name" value="CUB_M02D8_5_2nd"/>
</dbReference>
<evidence type="ECO:0000256" key="3">
    <source>
        <dbReference type="SAM" id="Phobius"/>
    </source>
</evidence>
<organism evidence="6 7">
    <name type="scientific">Steinernema glaseri</name>
    <dbReference type="NCBI Taxonomy" id="37863"/>
    <lineage>
        <taxon>Eukaryota</taxon>
        <taxon>Metazoa</taxon>
        <taxon>Ecdysozoa</taxon>
        <taxon>Nematoda</taxon>
        <taxon>Chromadorea</taxon>
        <taxon>Rhabditida</taxon>
        <taxon>Tylenchina</taxon>
        <taxon>Panagrolaimomorpha</taxon>
        <taxon>Strongyloidoidea</taxon>
        <taxon>Steinernematidae</taxon>
        <taxon>Steinernema</taxon>
    </lineage>
</organism>
<dbReference type="InterPro" id="IPR059043">
    <property type="entry name" value="CUB_M02D8_5_4th"/>
</dbReference>
<keyword evidence="1" id="KW-0677">Repeat</keyword>
<reference evidence="7" key="1">
    <citation type="submission" date="2016-11" db="UniProtKB">
        <authorList>
            <consortium name="WormBaseParasite"/>
        </authorList>
    </citation>
    <scope>IDENTIFICATION</scope>
</reference>
<feature type="transmembrane region" description="Helical" evidence="3">
    <location>
        <begin position="869"/>
        <end position="888"/>
    </location>
</feature>
<feature type="chain" id="PRO_5009313185" evidence="4">
    <location>
        <begin position="24"/>
        <end position="889"/>
    </location>
</feature>
<dbReference type="AlphaFoldDB" id="A0A1I7ZAJ9"/>
<keyword evidence="3" id="KW-0472">Membrane</keyword>
<name>A0A1I7ZAJ9_9BILA</name>
<dbReference type="InterPro" id="IPR035914">
    <property type="entry name" value="Sperma_CUB_dom_sf"/>
</dbReference>
<dbReference type="InterPro" id="IPR059048">
    <property type="entry name" value="CUB_M02D8_5_5th"/>
</dbReference>
<dbReference type="Proteomes" id="UP000095287">
    <property type="component" value="Unplaced"/>
</dbReference>
<evidence type="ECO:0000313" key="6">
    <source>
        <dbReference type="Proteomes" id="UP000095287"/>
    </source>
</evidence>
<dbReference type="InterPro" id="IPR000859">
    <property type="entry name" value="CUB_dom"/>
</dbReference>
<dbReference type="PANTHER" id="PTHR24251">
    <property type="entry name" value="OVOCHYMASE-RELATED"/>
    <property type="match status" value="1"/>
</dbReference>
<keyword evidence="2" id="KW-1015">Disulfide bond</keyword>
<evidence type="ECO:0000259" key="5">
    <source>
        <dbReference type="SMART" id="SM00042"/>
    </source>
</evidence>
<dbReference type="Pfam" id="PF23061">
    <property type="entry name" value="CUB_M02D8_5_2nd"/>
    <property type="match status" value="1"/>
</dbReference>
<evidence type="ECO:0000256" key="4">
    <source>
        <dbReference type="SAM" id="SignalP"/>
    </source>
</evidence>
<dbReference type="SUPFAM" id="SSF49854">
    <property type="entry name" value="Spermadhesin, CUB domain"/>
    <property type="match status" value="2"/>
</dbReference>
<dbReference type="Gene3D" id="2.60.120.290">
    <property type="entry name" value="Spermadhesin, CUB domain"/>
    <property type="match status" value="2"/>
</dbReference>
<dbReference type="SMART" id="SM00042">
    <property type="entry name" value="CUB"/>
    <property type="match status" value="2"/>
</dbReference>
<keyword evidence="6" id="KW-1185">Reference proteome</keyword>
<keyword evidence="3" id="KW-0812">Transmembrane</keyword>
<dbReference type="Pfam" id="PF23064">
    <property type="entry name" value="CUB_M02D8_5_5th"/>
    <property type="match status" value="1"/>
</dbReference>
<sequence length="889" mass="99416">MQKSHVSALPIAVLLLLLPSASAFVDVVCKPGQNLSYPLEPNKPLRLRTQNYPSPYEPFEKSFFLTLTPPAGYNIVLLLEQFLLDPDDDMRICSSGSCKFPKYDETDHRRTSSFYETSGETIISVSRQKTSAKPSMPHTGFSIYVKTYRATDGFATDCTKSLQLNEKEPLDFVLSPNYPKAHIGELHCNYSVRSVRKVRVLVFQYDAQFSTDLKGAAGNNVTLKGHPTADQPLAYYFDGGVDITFSIPAHYTGYKPPEFFLVVEEYSSGHPSAHCLNVGSFNMSEHENVTIGTPAYGLEAYPSNLNCAWNFYGTPAGHRMTIDVQLETEHCCDILSVTGIDNFPYRFRGDELREFGFPEHDNLNLAFKSDGLGSAVGFKANVAYQNCQCDQNRRIVMNESSVVDIFSAGYENDLSYCPDLRCSWIVTFPEDYVLSLKAVDVDLRYPNRAEQNIVFVKDVFNRTMNSFSILPNATSTGSVTSGVAYISFAGDSSYFFYSFNDRARGFYLQLSLTKMDMTKRQIPIDLTFEQRSEDISLVDVVANKTYIWTVSAPPGVPVHFYTLWKLDPAVYLDIFDGPNEFYTPLDTRLYYNKNTVIGEVPSVESSKSAMTIRLYSQKNITRFKAIVSIGNFNQTGCPTAFVYAASSLHVYSRALVVSVNPPKDSVTCQFLVASSKNETGERDGLLLPFIGKNAGITIYKHVYTNDQFLLSSAPPYPHFVFDDYLTVAYGSNAQAQFYSFSTQVQNSQHTYNLKVDDTGLLFSPDFLDQCEGEEDASVKQQFILESNSLTMVNIEVLRPLGNGTVYVAARYDNHPLDDYTLTSSNYSHNVTYNATNIKITYRSTGGTGGMIMKYSAFRLSGGDKAAISLFSYNVYFTAVLTLVSFIVFV</sequence>
<feature type="signal peptide" evidence="4">
    <location>
        <begin position="1"/>
        <end position="23"/>
    </location>
</feature>
<accession>A0A1I7ZAJ9</accession>
<dbReference type="Pfam" id="PF23062">
    <property type="entry name" value="CUB_M02D8_5_3rd"/>
    <property type="match status" value="1"/>
</dbReference>
<evidence type="ECO:0000313" key="7">
    <source>
        <dbReference type="WBParaSite" id="L893_g24571.t1"/>
    </source>
</evidence>
<feature type="domain" description="CUB" evidence="5">
    <location>
        <begin position="391"/>
        <end position="630"/>
    </location>
</feature>
<keyword evidence="3" id="KW-1133">Transmembrane helix</keyword>
<evidence type="ECO:0000256" key="1">
    <source>
        <dbReference type="ARBA" id="ARBA00022737"/>
    </source>
</evidence>
<evidence type="ECO:0000256" key="2">
    <source>
        <dbReference type="ARBA" id="ARBA00023157"/>
    </source>
</evidence>
<dbReference type="WBParaSite" id="L893_g24571.t1">
    <property type="protein sequence ID" value="L893_g24571.t1"/>
    <property type="gene ID" value="L893_g24571"/>
</dbReference>
<keyword evidence="4" id="KW-0732">Signal</keyword>
<feature type="domain" description="CUB" evidence="5">
    <location>
        <begin position="278"/>
        <end position="385"/>
    </location>
</feature>
<protein>
    <submittedName>
        <fullName evidence="7">CUB domain-containing protein</fullName>
    </submittedName>
</protein>